<feature type="compositionally biased region" description="Basic and acidic residues" evidence="2">
    <location>
        <begin position="266"/>
        <end position="281"/>
    </location>
</feature>
<feature type="region of interest" description="Disordered" evidence="2">
    <location>
        <begin position="266"/>
        <end position="293"/>
    </location>
</feature>
<comment type="similarity">
    <text evidence="1">Belongs to the opioid growth factor receptor family.</text>
</comment>
<evidence type="ECO:0000256" key="1">
    <source>
        <dbReference type="ARBA" id="ARBA00010365"/>
    </source>
</evidence>
<evidence type="ECO:0000313" key="5">
    <source>
        <dbReference type="Proteomes" id="UP000321518"/>
    </source>
</evidence>
<dbReference type="GO" id="GO:0140625">
    <property type="term" value="F:opioid growth factor receptor activity"/>
    <property type="evidence" value="ECO:0007669"/>
    <property type="project" value="InterPro"/>
</dbReference>
<dbReference type="PANTHER" id="PTHR14015">
    <property type="entry name" value="OPIOID GROWTH FACTOR RECEPTOR OGFR ZETA-TYPE OPIOID RECEPTOR"/>
    <property type="match status" value="1"/>
</dbReference>
<feature type="domain" description="Opioid growth factor receptor (OGFr) conserved" evidence="3">
    <location>
        <begin position="45"/>
        <end position="236"/>
    </location>
</feature>
<comment type="caution">
    <text evidence="4">The sequence shown here is derived from an EMBL/GenBank/DDBJ whole genome shotgun (WGS) entry which is preliminary data.</text>
</comment>
<sequence length="293" mass="33909">MTRPFSTSSNGESITAQLKRRNIPSSLPRDILSFLLDYPSQPPNPSNNANLLFYKNQHPARPRRSNCEELQEELRGNWDELEGRHDFVQWFFPIREQGVNWDAQPLELHEFEGIKSDPAAMSRFLESYRIMLAFYGLTLVNPETGEVALRDEVPAPHPSSYLRRLRNLEERSHNWLRVTRILKCLEEFGLTPHAPSLLLFLLTLQSPPHSLLTSPALCRSMDSYWRWCIRSDEDREFVSGVVERIRQGGTWSEEEYREWARKRTMKEENGNHEANGAKEETGNGDLTGAGEKL</sequence>
<accession>A0A511KCL7</accession>
<dbReference type="Proteomes" id="UP000321518">
    <property type="component" value="Unassembled WGS sequence"/>
</dbReference>
<evidence type="ECO:0000259" key="3">
    <source>
        <dbReference type="Pfam" id="PF04664"/>
    </source>
</evidence>
<dbReference type="InterPro" id="IPR006757">
    <property type="entry name" value="OGF_rcpt"/>
</dbReference>
<gene>
    <name evidence="4" type="ORF">Rt10032_c04g2130</name>
</gene>
<dbReference type="AlphaFoldDB" id="A0A511KCL7"/>
<dbReference type="Pfam" id="PF04664">
    <property type="entry name" value="OGFr_N"/>
    <property type="match status" value="1"/>
</dbReference>
<evidence type="ECO:0000256" key="2">
    <source>
        <dbReference type="SAM" id="MobiDB-lite"/>
    </source>
</evidence>
<proteinExistence type="inferred from homology"/>
<dbReference type="PANTHER" id="PTHR14015:SF2">
    <property type="entry name" value="OPIOID GROWTH FACTOR RECEPTOR (OGFR) CONSERVED DOMAIN-CONTAINING PROTEIN"/>
    <property type="match status" value="1"/>
</dbReference>
<evidence type="ECO:0000313" key="4">
    <source>
        <dbReference type="EMBL" id="GEM08113.1"/>
    </source>
</evidence>
<dbReference type="EMBL" id="BJWK01000004">
    <property type="protein sequence ID" value="GEM08113.1"/>
    <property type="molecule type" value="Genomic_DNA"/>
</dbReference>
<organism evidence="4 5">
    <name type="scientific">Rhodotorula toruloides</name>
    <name type="common">Yeast</name>
    <name type="synonym">Rhodosporidium toruloides</name>
    <dbReference type="NCBI Taxonomy" id="5286"/>
    <lineage>
        <taxon>Eukaryota</taxon>
        <taxon>Fungi</taxon>
        <taxon>Dikarya</taxon>
        <taxon>Basidiomycota</taxon>
        <taxon>Pucciniomycotina</taxon>
        <taxon>Microbotryomycetes</taxon>
        <taxon>Sporidiobolales</taxon>
        <taxon>Sporidiobolaceae</taxon>
        <taxon>Rhodotorula</taxon>
    </lineage>
</organism>
<protein>
    <submittedName>
        <fullName evidence="4">Opioid growth factor receptor-like protein</fullName>
    </submittedName>
</protein>
<dbReference type="OrthoDB" id="9030204at2759"/>
<dbReference type="InterPro" id="IPR039574">
    <property type="entry name" value="OGFr"/>
</dbReference>
<keyword evidence="4" id="KW-0675">Receptor</keyword>
<dbReference type="GO" id="GO:0016020">
    <property type="term" value="C:membrane"/>
    <property type="evidence" value="ECO:0007669"/>
    <property type="project" value="InterPro"/>
</dbReference>
<name>A0A511KCL7_RHOTO</name>
<reference evidence="4 5" key="1">
    <citation type="submission" date="2019-07" db="EMBL/GenBank/DDBJ databases">
        <title>Rhodotorula toruloides NBRC10032 genome sequencing.</title>
        <authorList>
            <person name="Shida Y."/>
            <person name="Takaku H."/>
            <person name="Ogasawara W."/>
            <person name="Mori K."/>
        </authorList>
    </citation>
    <scope>NUCLEOTIDE SEQUENCE [LARGE SCALE GENOMIC DNA]</scope>
    <source>
        <strain evidence="4 5">NBRC10032</strain>
    </source>
</reference>